<dbReference type="RefSeq" id="WP_364022092.1">
    <property type="nucleotide sequence ID" value="NZ_JBFATE010000005.1"/>
</dbReference>
<dbReference type="SUPFAM" id="SSF47336">
    <property type="entry name" value="ACP-like"/>
    <property type="match status" value="1"/>
</dbReference>
<evidence type="ECO:0000256" key="3">
    <source>
        <dbReference type="ARBA" id="ARBA00022679"/>
    </source>
</evidence>
<gene>
    <name evidence="8" type="ORF">AB0K95_15150</name>
</gene>
<dbReference type="Gene3D" id="3.40.47.10">
    <property type="match status" value="2"/>
</dbReference>
<dbReference type="InterPro" id="IPR018201">
    <property type="entry name" value="Ketoacyl_synth_AS"/>
</dbReference>
<evidence type="ECO:0000313" key="9">
    <source>
        <dbReference type="Proteomes" id="UP001552527"/>
    </source>
</evidence>
<evidence type="ECO:0000256" key="4">
    <source>
        <dbReference type="ARBA" id="ARBA00023194"/>
    </source>
</evidence>
<keyword evidence="9" id="KW-1185">Reference proteome</keyword>
<keyword evidence="3" id="KW-0808">Transferase</keyword>
<dbReference type="InterPro" id="IPR014043">
    <property type="entry name" value="Acyl_transferase_dom"/>
</dbReference>
<dbReference type="Pfam" id="PF16197">
    <property type="entry name" value="KAsynt_C_assoc"/>
    <property type="match status" value="1"/>
</dbReference>
<feature type="domain" description="Carrier" evidence="6">
    <location>
        <begin position="887"/>
        <end position="962"/>
    </location>
</feature>
<dbReference type="InterPro" id="IPR014030">
    <property type="entry name" value="Ketoacyl_synth_N"/>
</dbReference>
<dbReference type="Pfam" id="PF00550">
    <property type="entry name" value="PP-binding"/>
    <property type="match status" value="1"/>
</dbReference>
<dbReference type="Pfam" id="PF00698">
    <property type="entry name" value="Acyl_transf_1"/>
    <property type="match status" value="1"/>
</dbReference>
<keyword evidence="5" id="KW-0012">Acyltransferase</keyword>
<dbReference type="InterPro" id="IPR050091">
    <property type="entry name" value="PKS_NRPS_Biosynth_Enz"/>
</dbReference>
<keyword evidence="2" id="KW-0597">Phosphoprotein</keyword>
<dbReference type="PANTHER" id="PTHR43775:SF37">
    <property type="entry name" value="SI:DKEY-61P9.11"/>
    <property type="match status" value="1"/>
</dbReference>
<dbReference type="InterPro" id="IPR009081">
    <property type="entry name" value="PP-bd_ACP"/>
</dbReference>
<sequence length="1316" mass="137946">MTPNTREQHTDDNDIAVVGMACRLPGAATAKEFWHLLRDGRDAVTRQTDGTWRGALPDHGRFDAGFFGMNPAQAAATDPQQRLVLELGWEALEHAGILPARLGGTRTGVYVGIASDDYATLTRAAGRTDGYSATGRHRAMAANRLSHLLGLRGPSMAVDTAQSSALVAVHLACESLRRGESDLCLAGGVNLVLAEDSTTAMEMMGALSPDGRCHTFDARANGYVRGEGGGVLVLKPLHRALADGDRVHCVIKGGAVNNDGGGASLTTPDQAAQEAVLREAYERAGVPAGRVRYVELHGTGTRAGDPVEAAALGAVLGTAAGRRTPLAVGSAKTNVGHLEGAAGIVGLLKAALAVREGELPPSLHHTVPNPDIDLGRLNLTVQTELESWTEEPGTPRLAGVSAFGMGGTNAHLVLAQAPATAPAPEPAHRLPVVPVVVSGRTAEALRDQAAHLSAHIEHTPQLALRDVAWTLAHGRTVFDHRAVVLAGDREQLLTRLERSAVHGVASQEPGRTVWVFPGQGTQWAGMGARLLDESPVFAARMGECAAALAPFVDFDPVQVLREGVALERVEVIQPVTWAVMVSLAEVWRSLGVTPDAVVGHSQGEIAAAAVAGALSLEDAARVVALRARVIGRELAGLGGMASAALTRTETETRLEAWAGRLEIAAVNGPSATVVAGDADAVVEFVAACREEGVRARQVPVDYASHSAHVERIEAELLDVLAPVTPRAGWVPFYSTVDAALVDTAGLDAGYWYRNLRCTVRFEETVRLLAGRGFGAFVECSAHPVLAMAVQETADVAAVGSLRRDEGSLERLLSSAAELFVHGTPVDWAALFEGTGARHVDLPTYPFQRTHHWFDSVPEAESSHGVPAAEETLLSRELRGRSEAEQLDHVLELVRVHAATVLGRPSADTVSPDLTFKKQGFESIQGIELRNRLRAATGLKLPTTLVYDHPTPLDVARLIRDAAAGEETTSAPPAPVLRPARTGADAPADALAIVGMACRFPGGVESPEGLWDLVASGTDAVSGFPVDRGWDVERLFDPEPGRPGRTYVREGGFLHGAGEFDAGFFGISPREAVAMDPQQRLLLETSWEALERAGVPAAGLRGSRTAVFVGAMSQEYGPRLHEPAQGHDGYLLTGNTASVLSGRISYALGLEGPAVTVDTACSSSLVALHLAAQALRTGECDLALAGGAAVMAGPGMFVEFSQQRGLSADGRCRAFADAADGTGWGEGVGMLLVERLSDARRLGHRVLAVVRGSAVNQDGASNGLTAPNGPAQQRVIRAALESAGLSPADVDAVEAHGTGTRLGDPIEAQALLATYGQ</sequence>
<dbReference type="SMART" id="SM00823">
    <property type="entry name" value="PKS_PP"/>
    <property type="match status" value="1"/>
</dbReference>
<feature type="domain" description="Ketosynthase family 3 (KS3)" evidence="7">
    <location>
        <begin position="12"/>
        <end position="416"/>
    </location>
</feature>
<dbReference type="InterPro" id="IPR032821">
    <property type="entry name" value="PKS_assoc"/>
</dbReference>
<dbReference type="SUPFAM" id="SSF53901">
    <property type="entry name" value="Thiolase-like"/>
    <property type="match status" value="2"/>
</dbReference>
<dbReference type="InterPro" id="IPR020806">
    <property type="entry name" value="PKS_PP-bd"/>
</dbReference>
<dbReference type="SUPFAM" id="SSF55048">
    <property type="entry name" value="Probable ACP-binding domain of malonyl-CoA ACP transacylase"/>
    <property type="match status" value="1"/>
</dbReference>
<name>A0ABV3JEM1_9ACTN</name>
<dbReference type="EMBL" id="JBFATE010000005">
    <property type="protein sequence ID" value="MEV5246590.1"/>
    <property type="molecule type" value="Genomic_DNA"/>
</dbReference>
<reference evidence="8 9" key="1">
    <citation type="submission" date="2024-06" db="EMBL/GenBank/DDBJ databases">
        <title>The Natural Products Discovery Center: Release of the First 8490 Sequenced Strains for Exploring Actinobacteria Biosynthetic Diversity.</title>
        <authorList>
            <person name="Kalkreuter E."/>
            <person name="Kautsar S.A."/>
            <person name="Yang D."/>
            <person name="Bader C.D."/>
            <person name="Teijaro C.N."/>
            <person name="Fluegel L."/>
            <person name="Davis C.M."/>
            <person name="Simpson J.R."/>
            <person name="Lauterbach L."/>
            <person name="Steele A.D."/>
            <person name="Gui C."/>
            <person name="Meng S."/>
            <person name="Li G."/>
            <person name="Viehrig K."/>
            <person name="Ye F."/>
            <person name="Su P."/>
            <person name="Kiefer A.F."/>
            <person name="Nichols A."/>
            <person name="Cepeda A.J."/>
            <person name="Yan W."/>
            <person name="Fan B."/>
            <person name="Jiang Y."/>
            <person name="Adhikari A."/>
            <person name="Zheng C.-J."/>
            <person name="Schuster L."/>
            <person name="Cowan T.M."/>
            <person name="Smanski M.J."/>
            <person name="Chevrette M.G."/>
            <person name="De Carvalho L.P.S."/>
            <person name="Shen B."/>
        </authorList>
    </citation>
    <scope>NUCLEOTIDE SEQUENCE [LARGE SCALE GENOMIC DNA]</scope>
    <source>
        <strain evidence="8 9">NPDC052768</strain>
    </source>
</reference>
<dbReference type="PANTHER" id="PTHR43775">
    <property type="entry name" value="FATTY ACID SYNTHASE"/>
    <property type="match status" value="1"/>
</dbReference>
<dbReference type="Proteomes" id="UP001552527">
    <property type="component" value="Unassembled WGS sequence"/>
</dbReference>
<evidence type="ECO:0000313" key="8">
    <source>
        <dbReference type="EMBL" id="MEV5246590.1"/>
    </source>
</evidence>
<dbReference type="Gene3D" id="3.40.366.10">
    <property type="entry name" value="Malonyl-Coenzyme A Acyl Carrier Protein, domain 2"/>
    <property type="match status" value="1"/>
</dbReference>
<feature type="non-terminal residue" evidence="8">
    <location>
        <position position="1316"/>
    </location>
</feature>
<dbReference type="InterPro" id="IPR020841">
    <property type="entry name" value="PKS_Beta-ketoAc_synthase_dom"/>
</dbReference>
<dbReference type="Gene3D" id="1.10.1200.10">
    <property type="entry name" value="ACP-like"/>
    <property type="match status" value="1"/>
</dbReference>
<evidence type="ECO:0000259" key="7">
    <source>
        <dbReference type="PROSITE" id="PS52004"/>
    </source>
</evidence>
<protein>
    <submittedName>
        <fullName evidence="8">Beta-ketoacyl synthase N-terminal-like domain-containing protein</fullName>
    </submittedName>
</protein>
<dbReference type="Pfam" id="PF02801">
    <property type="entry name" value="Ketoacyl-synt_C"/>
    <property type="match status" value="2"/>
</dbReference>
<dbReference type="SUPFAM" id="SSF52151">
    <property type="entry name" value="FabD/lysophospholipase-like"/>
    <property type="match status" value="1"/>
</dbReference>
<keyword evidence="1" id="KW-0596">Phosphopantetheine</keyword>
<dbReference type="InterPro" id="IPR016035">
    <property type="entry name" value="Acyl_Trfase/lysoPLipase"/>
</dbReference>
<dbReference type="CDD" id="cd00833">
    <property type="entry name" value="PKS"/>
    <property type="match status" value="2"/>
</dbReference>
<dbReference type="SMART" id="SM00827">
    <property type="entry name" value="PKS_AT"/>
    <property type="match status" value="1"/>
</dbReference>
<evidence type="ECO:0000256" key="1">
    <source>
        <dbReference type="ARBA" id="ARBA00022450"/>
    </source>
</evidence>
<dbReference type="InterPro" id="IPR014031">
    <property type="entry name" value="Ketoacyl_synth_C"/>
</dbReference>
<proteinExistence type="predicted"/>
<evidence type="ECO:0000256" key="2">
    <source>
        <dbReference type="ARBA" id="ARBA00022553"/>
    </source>
</evidence>
<accession>A0ABV3JEM1</accession>
<keyword evidence="4" id="KW-0045">Antibiotic biosynthesis</keyword>
<feature type="domain" description="Ketosynthase family 3 (KS3)" evidence="7">
    <location>
        <begin position="987"/>
        <end position="1316"/>
    </location>
</feature>
<dbReference type="PROSITE" id="PS52004">
    <property type="entry name" value="KS3_2"/>
    <property type="match status" value="2"/>
</dbReference>
<dbReference type="InterPro" id="IPR016039">
    <property type="entry name" value="Thiolase-like"/>
</dbReference>
<organism evidence="8 9">
    <name type="scientific">Streptomyces werraensis</name>
    <dbReference type="NCBI Taxonomy" id="68284"/>
    <lineage>
        <taxon>Bacteria</taxon>
        <taxon>Bacillati</taxon>
        <taxon>Actinomycetota</taxon>
        <taxon>Actinomycetes</taxon>
        <taxon>Kitasatosporales</taxon>
        <taxon>Streptomycetaceae</taxon>
        <taxon>Streptomyces</taxon>
    </lineage>
</organism>
<dbReference type="PROSITE" id="PS00606">
    <property type="entry name" value="KS3_1"/>
    <property type="match status" value="1"/>
</dbReference>
<dbReference type="PROSITE" id="PS50075">
    <property type="entry name" value="CARRIER"/>
    <property type="match status" value="1"/>
</dbReference>
<dbReference type="SMART" id="SM00825">
    <property type="entry name" value="PKS_KS"/>
    <property type="match status" value="2"/>
</dbReference>
<dbReference type="InterPro" id="IPR016036">
    <property type="entry name" value="Malonyl_transacylase_ACP-bd"/>
</dbReference>
<comment type="caution">
    <text evidence="8">The sequence shown here is derived from an EMBL/GenBank/DDBJ whole genome shotgun (WGS) entry which is preliminary data.</text>
</comment>
<evidence type="ECO:0000256" key="5">
    <source>
        <dbReference type="ARBA" id="ARBA00023315"/>
    </source>
</evidence>
<dbReference type="Pfam" id="PF00109">
    <property type="entry name" value="ketoacyl-synt"/>
    <property type="match status" value="2"/>
</dbReference>
<dbReference type="InterPro" id="IPR001227">
    <property type="entry name" value="Ac_transferase_dom_sf"/>
</dbReference>
<dbReference type="Gene3D" id="3.30.70.3290">
    <property type="match status" value="1"/>
</dbReference>
<dbReference type="InterPro" id="IPR036736">
    <property type="entry name" value="ACP-like_sf"/>
</dbReference>
<evidence type="ECO:0000259" key="6">
    <source>
        <dbReference type="PROSITE" id="PS50075"/>
    </source>
</evidence>